<evidence type="ECO:0000313" key="2">
    <source>
        <dbReference type="EMBL" id="GAG86587.1"/>
    </source>
</evidence>
<dbReference type="EMBL" id="BART01011555">
    <property type="protein sequence ID" value="GAG86587.1"/>
    <property type="molecule type" value="Genomic_DNA"/>
</dbReference>
<accession>X1BZQ5</accession>
<dbReference type="AlphaFoldDB" id="X1BZQ5"/>
<comment type="caution">
    <text evidence="2">The sequence shown here is derived from an EMBL/GenBank/DDBJ whole genome shotgun (WGS) entry which is preliminary data.</text>
</comment>
<evidence type="ECO:0000256" key="1">
    <source>
        <dbReference type="SAM" id="Phobius"/>
    </source>
</evidence>
<proteinExistence type="predicted"/>
<name>X1BZQ5_9ZZZZ</name>
<gene>
    <name evidence="2" type="ORF">S01H4_24562</name>
</gene>
<protein>
    <submittedName>
        <fullName evidence="2">Uncharacterized protein</fullName>
    </submittedName>
</protein>
<sequence length="54" mass="6285">MPDLFGWMSGFGGIKQTLYYLMFLVPILLGAGAVLISLRNRKIYRYKARIYLVR</sequence>
<organism evidence="2">
    <name type="scientific">marine sediment metagenome</name>
    <dbReference type="NCBI Taxonomy" id="412755"/>
    <lineage>
        <taxon>unclassified sequences</taxon>
        <taxon>metagenomes</taxon>
        <taxon>ecological metagenomes</taxon>
    </lineage>
</organism>
<keyword evidence="1" id="KW-1133">Transmembrane helix</keyword>
<feature type="transmembrane region" description="Helical" evidence="1">
    <location>
        <begin position="20"/>
        <end position="38"/>
    </location>
</feature>
<reference evidence="2" key="1">
    <citation type="journal article" date="2014" name="Front. Microbiol.">
        <title>High frequency of phylogenetically diverse reductive dehalogenase-homologous genes in deep subseafloor sedimentary metagenomes.</title>
        <authorList>
            <person name="Kawai M."/>
            <person name="Futagami T."/>
            <person name="Toyoda A."/>
            <person name="Takaki Y."/>
            <person name="Nishi S."/>
            <person name="Hori S."/>
            <person name="Arai W."/>
            <person name="Tsubouchi T."/>
            <person name="Morono Y."/>
            <person name="Uchiyama I."/>
            <person name="Ito T."/>
            <person name="Fujiyama A."/>
            <person name="Inagaki F."/>
            <person name="Takami H."/>
        </authorList>
    </citation>
    <scope>NUCLEOTIDE SEQUENCE</scope>
    <source>
        <strain evidence="2">Expedition CK06-06</strain>
    </source>
</reference>
<feature type="non-terminal residue" evidence="2">
    <location>
        <position position="54"/>
    </location>
</feature>
<keyword evidence="1" id="KW-0472">Membrane</keyword>
<keyword evidence="1" id="KW-0812">Transmembrane</keyword>